<dbReference type="PANTHER" id="PTHR11537:SF252">
    <property type="entry name" value="POTASSIUM VOLTAGE-GATED CHANNEL PROTEIN SHAW"/>
    <property type="match status" value="1"/>
</dbReference>
<dbReference type="EMBL" id="CAKLPZ010000001">
    <property type="protein sequence ID" value="CAH0998866.1"/>
    <property type="molecule type" value="Genomic_DNA"/>
</dbReference>
<organism evidence="12 13">
    <name type="scientific">Neolewinella maritima</name>
    <dbReference type="NCBI Taxonomy" id="1383882"/>
    <lineage>
        <taxon>Bacteria</taxon>
        <taxon>Pseudomonadati</taxon>
        <taxon>Bacteroidota</taxon>
        <taxon>Saprospiria</taxon>
        <taxon>Saprospirales</taxon>
        <taxon>Lewinellaceae</taxon>
        <taxon>Neolewinella</taxon>
    </lineage>
</organism>
<reference evidence="12" key="1">
    <citation type="submission" date="2021-12" db="EMBL/GenBank/DDBJ databases">
        <authorList>
            <person name="Rodrigo-Torres L."/>
            <person name="Arahal R. D."/>
            <person name="Lucena T."/>
        </authorList>
    </citation>
    <scope>NUCLEOTIDE SEQUENCE</scope>
    <source>
        <strain evidence="12">CECT 8419</strain>
    </source>
</reference>
<keyword evidence="3 8" id="KW-0812">Transmembrane</keyword>
<dbReference type="InterPro" id="IPR001638">
    <property type="entry name" value="Solute-binding_3/MltF_N"/>
</dbReference>
<dbReference type="Proteomes" id="UP000837803">
    <property type="component" value="Unassembled WGS sequence"/>
</dbReference>
<evidence type="ECO:0000256" key="9">
    <source>
        <dbReference type="SAM" id="SignalP"/>
    </source>
</evidence>
<evidence type="ECO:0000313" key="13">
    <source>
        <dbReference type="Proteomes" id="UP000837803"/>
    </source>
</evidence>
<keyword evidence="5" id="KW-0406">Ion transport</keyword>
<evidence type="ECO:0000256" key="8">
    <source>
        <dbReference type="SAM" id="Phobius"/>
    </source>
</evidence>
<dbReference type="Gene3D" id="3.40.190.10">
    <property type="entry name" value="Periplasmic binding protein-like II"/>
    <property type="match status" value="2"/>
</dbReference>
<dbReference type="Pfam" id="PF00497">
    <property type="entry name" value="SBP_bac_3"/>
    <property type="match status" value="1"/>
</dbReference>
<dbReference type="PRINTS" id="PR01333">
    <property type="entry name" value="2POREKCHANEL"/>
</dbReference>
<evidence type="ECO:0000259" key="11">
    <source>
        <dbReference type="Pfam" id="PF07885"/>
    </source>
</evidence>
<dbReference type="PRINTS" id="PR00169">
    <property type="entry name" value="KCHANNEL"/>
</dbReference>
<evidence type="ECO:0000256" key="2">
    <source>
        <dbReference type="ARBA" id="ARBA00022448"/>
    </source>
</evidence>
<feature type="chain" id="PRO_5045153907" description="Transporter substrate-binding domain-containing protein" evidence="9">
    <location>
        <begin position="22"/>
        <end position="352"/>
    </location>
</feature>
<keyword evidence="6 8" id="KW-0472">Membrane</keyword>
<keyword evidence="9" id="KW-0732">Signal</keyword>
<dbReference type="InterPro" id="IPR003280">
    <property type="entry name" value="2pore_dom_K_chnl"/>
</dbReference>
<evidence type="ECO:0000256" key="5">
    <source>
        <dbReference type="ARBA" id="ARBA00023065"/>
    </source>
</evidence>
<feature type="domain" description="Potassium channel" evidence="11">
    <location>
        <begin position="143"/>
        <end position="225"/>
    </location>
</feature>
<dbReference type="PANTHER" id="PTHR11537">
    <property type="entry name" value="VOLTAGE-GATED POTASSIUM CHANNEL"/>
    <property type="match status" value="1"/>
</dbReference>
<feature type="domain" description="Solute-binding protein family 3/N-terminal" evidence="10">
    <location>
        <begin position="27"/>
        <end position="347"/>
    </location>
</feature>
<accession>A0ABM9AW10</accession>
<dbReference type="SUPFAM" id="SSF53850">
    <property type="entry name" value="Periplasmic binding protein-like II"/>
    <property type="match status" value="1"/>
</dbReference>
<keyword evidence="7" id="KW-0407">Ion channel</keyword>
<comment type="subcellular location">
    <subcellularLocation>
        <location evidence="1">Membrane</location>
        <topology evidence="1">Multi-pass membrane protein</topology>
    </subcellularLocation>
</comment>
<keyword evidence="4 8" id="KW-1133">Transmembrane helix</keyword>
<sequence>MRAFLAFVLLVSLYQPVSAQADSSATLRVGIVERAPHAMQDDQGNWSGLAVECWRQVAEREQLTYEWVSVEERDSLLPLVGRRIDVLLQAPVTANGTREVDYLQPYHTTTLAVAQPKRNSIWQVARNLFSLQFFYIVLALSALLILIGTAMYFLERGGNEDQFGGERSVAEGVGAGFWWAGVTLTTIGYGDKAPHTLGGRIVAMLWMLTALALTSSLTAGVISALNKDSTISFPDDLRNKTVGATAHSQAAEYLEDQDISFRPFDTALDGLQQLNKGEIDLYVDNTSAIRYAVNSHKAVAANIQSTATRPQSLAIAVEKGSPLRDRLDAAVVRVTLSESWREALTEYGAIAE</sequence>
<evidence type="ECO:0000256" key="7">
    <source>
        <dbReference type="ARBA" id="ARBA00023303"/>
    </source>
</evidence>
<evidence type="ECO:0000256" key="3">
    <source>
        <dbReference type="ARBA" id="ARBA00022692"/>
    </source>
</evidence>
<evidence type="ECO:0000256" key="6">
    <source>
        <dbReference type="ARBA" id="ARBA00023136"/>
    </source>
</evidence>
<feature type="transmembrane region" description="Helical" evidence="8">
    <location>
        <begin position="133"/>
        <end position="154"/>
    </location>
</feature>
<gene>
    <name evidence="12" type="ORF">LEM8419_00181</name>
</gene>
<evidence type="ECO:0000256" key="1">
    <source>
        <dbReference type="ARBA" id="ARBA00004141"/>
    </source>
</evidence>
<evidence type="ECO:0000256" key="4">
    <source>
        <dbReference type="ARBA" id="ARBA00022989"/>
    </source>
</evidence>
<evidence type="ECO:0008006" key="14">
    <source>
        <dbReference type="Google" id="ProtNLM"/>
    </source>
</evidence>
<dbReference type="Gene3D" id="1.10.287.70">
    <property type="match status" value="1"/>
</dbReference>
<keyword evidence="13" id="KW-1185">Reference proteome</keyword>
<evidence type="ECO:0000259" key="10">
    <source>
        <dbReference type="Pfam" id="PF00497"/>
    </source>
</evidence>
<name>A0ABM9AW10_9BACT</name>
<dbReference type="SUPFAM" id="SSF81324">
    <property type="entry name" value="Voltage-gated potassium channels"/>
    <property type="match status" value="1"/>
</dbReference>
<evidence type="ECO:0000313" key="12">
    <source>
        <dbReference type="EMBL" id="CAH0998866.1"/>
    </source>
</evidence>
<feature type="transmembrane region" description="Helical" evidence="8">
    <location>
        <begin position="201"/>
        <end position="225"/>
    </location>
</feature>
<dbReference type="InterPro" id="IPR013099">
    <property type="entry name" value="K_chnl_dom"/>
</dbReference>
<comment type="caution">
    <text evidence="12">The sequence shown here is derived from an EMBL/GenBank/DDBJ whole genome shotgun (WGS) entry which is preliminary data.</text>
</comment>
<dbReference type="Pfam" id="PF07885">
    <property type="entry name" value="Ion_trans_2"/>
    <property type="match status" value="1"/>
</dbReference>
<feature type="signal peptide" evidence="9">
    <location>
        <begin position="1"/>
        <end position="21"/>
    </location>
</feature>
<dbReference type="InterPro" id="IPR028325">
    <property type="entry name" value="VG_K_chnl"/>
</dbReference>
<proteinExistence type="predicted"/>
<keyword evidence="2" id="KW-0813">Transport</keyword>
<dbReference type="RefSeq" id="WP_238749087.1">
    <property type="nucleotide sequence ID" value="NZ_CAKLPZ010000001.1"/>
</dbReference>
<protein>
    <recommendedName>
        <fullName evidence="14">Transporter substrate-binding domain-containing protein</fullName>
    </recommendedName>
</protein>